<comment type="catalytic activity">
    <reaction evidence="4">
        <text>D-arabinose 5-phosphate = D-ribulose 5-phosphate</text>
        <dbReference type="Rhea" id="RHEA:23104"/>
        <dbReference type="ChEBI" id="CHEBI:57693"/>
        <dbReference type="ChEBI" id="CHEBI:58121"/>
        <dbReference type="EC" id="5.3.1.13"/>
    </reaction>
</comment>
<dbReference type="Pfam" id="PF01380">
    <property type="entry name" value="SIS"/>
    <property type="match status" value="1"/>
</dbReference>
<dbReference type="InterPro" id="IPR046348">
    <property type="entry name" value="SIS_dom_sf"/>
</dbReference>
<evidence type="ECO:0000256" key="5">
    <source>
        <dbReference type="PIRSR" id="PIRSR004692-2"/>
    </source>
</evidence>
<dbReference type="EC" id="5.3.1.13" evidence="4"/>
<proteinExistence type="inferred from homology"/>
<evidence type="ECO:0000259" key="8">
    <source>
        <dbReference type="PROSITE" id="PS51371"/>
    </source>
</evidence>
<dbReference type="SUPFAM" id="SSF53697">
    <property type="entry name" value="SIS domain"/>
    <property type="match status" value="1"/>
</dbReference>
<feature type="domain" description="SIS" evidence="9">
    <location>
        <begin position="36"/>
        <end position="179"/>
    </location>
</feature>
<dbReference type="InterPro" id="IPR046342">
    <property type="entry name" value="CBS_dom_sf"/>
</dbReference>
<dbReference type="PROSITE" id="PS51464">
    <property type="entry name" value="SIS"/>
    <property type="match status" value="1"/>
</dbReference>
<dbReference type="CDD" id="cd05014">
    <property type="entry name" value="SIS_Kpsf"/>
    <property type="match status" value="1"/>
</dbReference>
<feature type="site" description="Catalytically relevant" evidence="6">
    <location>
        <position position="54"/>
    </location>
</feature>
<keyword evidence="5" id="KW-0479">Metal-binding</keyword>
<dbReference type="PANTHER" id="PTHR42745">
    <property type="match status" value="1"/>
</dbReference>
<feature type="domain" description="CBS" evidence="8">
    <location>
        <begin position="272"/>
        <end position="324"/>
    </location>
</feature>
<evidence type="ECO:0000256" key="3">
    <source>
        <dbReference type="ARBA" id="ARBA00023122"/>
    </source>
</evidence>
<keyword evidence="4 10" id="KW-0413">Isomerase</keyword>
<dbReference type="GO" id="GO:0097367">
    <property type="term" value="F:carbohydrate derivative binding"/>
    <property type="evidence" value="ECO:0007669"/>
    <property type="project" value="InterPro"/>
</dbReference>
<dbReference type="PROSITE" id="PS51371">
    <property type="entry name" value="CBS"/>
    <property type="match status" value="2"/>
</dbReference>
<dbReference type="SUPFAM" id="SSF54631">
    <property type="entry name" value="CBS-domain pair"/>
    <property type="match status" value="1"/>
</dbReference>
<evidence type="ECO:0000256" key="7">
    <source>
        <dbReference type="PROSITE-ProRule" id="PRU00703"/>
    </source>
</evidence>
<feature type="binding site" evidence="5">
    <location>
        <position position="77"/>
    </location>
    <ligand>
        <name>Zn(2+)</name>
        <dbReference type="ChEBI" id="CHEBI:29105"/>
    </ligand>
</feature>
<dbReference type="InterPro" id="IPR035474">
    <property type="entry name" value="SIS_Kpsf"/>
</dbReference>
<keyword evidence="2" id="KW-0677">Repeat</keyword>
<dbReference type="GO" id="GO:0005975">
    <property type="term" value="P:carbohydrate metabolic process"/>
    <property type="evidence" value="ECO:0007669"/>
    <property type="project" value="InterPro"/>
</dbReference>
<accession>A0A2A4XIC9</accession>
<dbReference type="InterPro" id="IPR050986">
    <property type="entry name" value="GutQ/KpsF_isomerases"/>
</dbReference>
<dbReference type="GO" id="GO:0046872">
    <property type="term" value="F:metal ion binding"/>
    <property type="evidence" value="ECO:0007669"/>
    <property type="project" value="UniProtKB-KW"/>
</dbReference>
<feature type="site" description="Catalytically relevant" evidence="6">
    <location>
        <position position="188"/>
    </location>
</feature>
<dbReference type="InterPro" id="IPR000644">
    <property type="entry name" value="CBS_dom"/>
</dbReference>
<name>A0A2A4XIC9_9GAMM</name>
<organism evidence="10 11">
    <name type="scientific">SAR86 cluster bacterium</name>
    <dbReference type="NCBI Taxonomy" id="2030880"/>
    <lineage>
        <taxon>Bacteria</taxon>
        <taxon>Pseudomonadati</taxon>
        <taxon>Pseudomonadota</taxon>
        <taxon>Gammaproteobacteria</taxon>
        <taxon>SAR86 cluster</taxon>
    </lineage>
</organism>
<evidence type="ECO:0000256" key="2">
    <source>
        <dbReference type="ARBA" id="ARBA00022737"/>
    </source>
</evidence>
<dbReference type="AlphaFoldDB" id="A0A2A4XIC9"/>
<gene>
    <name evidence="10" type="ORF">COB20_00880</name>
</gene>
<sequence>MNSDSPLISSALRTIEIESRAVSELLNRIDADFVKACEVILACEGRVVVIGMGKSGHIGKKIAATLASTGTTAMYVHPAEASHGDIGMITAHDVVLAISNSGTTEEILSLLPVLKRKGIPLVSLTGDRQSELAKAASANLDARVDEEACPLGLAPTSSTTAALVLGDALAMALLEARGFTRDDFAISHPGGNLGRRLLVKVRDVMHVGSAIPKVMSGTSLPEALLEMSSKGFGLTTIIGESGNLLGVFSDGDLRRTIDSGKNIQEITIDEVMSPSFKYIDANALAAEAARIMQESNVYVLIVKSESQPVEGMLKMHDLLQSNVV</sequence>
<evidence type="ECO:0000256" key="4">
    <source>
        <dbReference type="PIRNR" id="PIRNR004692"/>
    </source>
</evidence>
<keyword evidence="3 7" id="KW-0129">CBS domain</keyword>
<dbReference type="GO" id="GO:1901135">
    <property type="term" value="P:carbohydrate derivative metabolic process"/>
    <property type="evidence" value="ECO:0007669"/>
    <property type="project" value="InterPro"/>
</dbReference>
<protein>
    <recommendedName>
        <fullName evidence="4">Arabinose 5-phosphate isomerase</fullName>
        <shortName evidence="4">API</shortName>
        <ecNumber evidence="4">5.3.1.13</ecNumber>
    </recommendedName>
</protein>
<dbReference type="GO" id="GO:0019146">
    <property type="term" value="F:arabinose-5-phosphate isomerase activity"/>
    <property type="evidence" value="ECO:0007669"/>
    <property type="project" value="UniProtKB-EC"/>
</dbReference>
<dbReference type="FunFam" id="3.40.50.10490:FF:000011">
    <property type="entry name" value="Arabinose 5-phosphate isomerase"/>
    <property type="match status" value="1"/>
</dbReference>
<dbReference type="NCBIfam" id="TIGR00393">
    <property type="entry name" value="kpsF"/>
    <property type="match status" value="1"/>
</dbReference>
<evidence type="ECO:0000313" key="11">
    <source>
        <dbReference type="Proteomes" id="UP000218767"/>
    </source>
</evidence>
<dbReference type="PIRSF" id="PIRSF004692">
    <property type="entry name" value="KdsD_KpsF"/>
    <property type="match status" value="1"/>
</dbReference>
<dbReference type="InterPro" id="IPR001347">
    <property type="entry name" value="SIS_dom"/>
</dbReference>
<dbReference type="Gene3D" id="3.10.580.10">
    <property type="entry name" value="CBS-domain"/>
    <property type="match status" value="1"/>
</dbReference>
<comment type="similarity">
    <text evidence="1 4">Belongs to the SIS family. GutQ/KpsF subfamily.</text>
</comment>
<dbReference type="Proteomes" id="UP000218767">
    <property type="component" value="Unassembled WGS sequence"/>
</dbReference>
<dbReference type="CDD" id="cd04604">
    <property type="entry name" value="CBS_pair_SIS_assoc"/>
    <property type="match status" value="1"/>
</dbReference>
<evidence type="ECO:0000256" key="1">
    <source>
        <dbReference type="ARBA" id="ARBA00008165"/>
    </source>
</evidence>
<feature type="domain" description="CBS" evidence="8">
    <location>
        <begin position="205"/>
        <end position="265"/>
    </location>
</feature>
<dbReference type="PANTHER" id="PTHR42745:SF1">
    <property type="entry name" value="ARABINOSE 5-PHOSPHATE ISOMERASE KDSD"/>
    <property type="match status" value="1"/>
</dbReference>
<feature type="site" description="Catalytically relevant" evidence="6">
    <location>
        <position position="147"/>
    </location>
</feature>
<feature type="site" description="Catalytically relevant" evidence="6">
    <location>
        <position position="106"/>
    </location>
</feature>
<evidence type="ECO:0000256" key="6">
    <source>
        <dbReference type="PIRSR" id="PIRSR004692-3"/>
    </source>
</evidence>
<dbReference type="EMBL" id="NVUL01000003">
    <property type="protein sequence ID" value="PCI81847.1"/>
    <property type="molecule type" value="Genomic_DNA"/>
</dbReference>
<dbReference type="Pfam" id="PF00571">
    <property type="entry name" value="CBS"/>
    <property type="match status" value="2"/>
</dbReference>
<keyword evidence="5" id="KW-0862">Zinc</keyword>
<comment type="caution">
    <text evidence="10">The sequence shown here is derived from an EMBL/GenBank/DDBJ whole genome shotgun (WGS) entry which is preliminary data.</text>
</comment>
<dbReference type="Gene3D" id="3.40.50.10490">
    <property type="entry name" value="Glucose-6-phosphate isomerase like protein, domain 1"/>
    <property type="match status" value="1"/>
</dbReference>
<dbReference type="InterPro" id="IPR004800">
    <property type="entry name" value="KdsD/KpsF-type"/>
</dbReference>
<reference evidence="11" key="1">
    <citation type="submission" date="2017-08" db="EMBL/GenBank/DDBJ databases">
        <title>A dynamic microbial community with high functional redundancy inhabits the cold, oxic subseafloor aquifer.</title>
        <authorList>
            <person name="Tully B.J."/>
            <person name="Wheat C.G."/>
            <person name="Glazer B.T."/>
            <person name="Huber J.A."/>
        </authorList>
    </citation>
    <scope>NUCLEOTIDE SEQUENCE [LARGE SCALE GENOMIC DNA]</scope>
</reference>
<evidence type="ECO:0000259" key="9">
    <source>
        <dbReference type="PROSITE" id="PS51464"/>
    </source>
</evidence>
<evidence type="ECO:0000313" key="10">
    <source>
        <dbReference type="EMBL" id="PCI81847.1"/>
    </source>
</evidence>